<evidence type="ECO:0000259" key="10">
    <source>
        <dbReference type="Pfam" id="PF17836"/>
    </source>
</evidence>
<feature type="site" description="Increases basicity of active site His" evidence="8">
    <location>
        <position position="140"/>
    </location>
</feature>
<dbReference type="GO" id="GO:0009085">
    <property type="term" value="P:lysine biosynthetic process"/>
    <property type="evidence" value="ECO:0007669"/>
    <property type="project" value="UniProtKB-KW"/>
</dbReference>
<evidence type="ECO:0000256" key="9">
    <source>
        <dbReference type="PIRSR" id="PIRSR620019-2"/>
    </source>
</evidence>
<keyword evidence="6" id="KW-0457">Lysine biosynthesis</keyword>
<dbReference type="PANTHER" id="PTHR43300:SF10">
    <property type="entry name" value="2,3,4,5-TETRAHYDROPYRIDINE-2,6-DICARBOXYLATE N-ACETYLTRANSFERASE"/>
    <property type="match status" value="1"/>
</dbReference>
<dbReference type="NCBIfam" id="TIGR03570">
    <property type="entry name" value="NeuD_NnaD"/>
    <property type="match status" value="1"/>
</dbReference>
<keyword evidence="3 11" id="KW-0808">Transferase</keyword>
<evidence type="ECO:0000256" key="5">
    <source>
        <dbReference type="ARBA" id="ARBA00022915"/>
    </source>
</evidence>
<dbReference type="Proteomes" id="UP000028980">
    <property type="component" value="Unassembled WGS sequence"/>
</dbReference>
<evidence type="ECO:0000256" key="4">
    <source>
        <dbReference type="ARBA" id="ARBA00022737"/>
    </source>
</evidence>
<dbReference type="AlphaFoldDB" id="A0A081DER0"/>
<dbReference type="GO" id="GO:0019877">
    <property type="term" value="P:diaminopimelate biosynthetic process"/>
    <property type="evidence" value="ECO:0007669"/>
    <property type="project" value="UniProtKB-KW"/>
</dbReference>
<feature type="active site" description="Proton acceptor" evidence="8">
    <location>
        <position position="139"/>
    </location>
</feature>
<dbReference type="PANTHER" id="PTHR43300">
    <property type="entry name" value="ACETYLTRANSFERASE"/>
    <property type="match status" value="1"/>
</dbReference>
<evidence type="ECO:0000256" key="2">
    <source>
        <dbReference type="ARBA" id="ARBA00022605"/>
    </source>
</evidence>
<dbReference type="InterPro" id="IPR011004">
    <property type="entry name" value="Trimer_LpxA-like_sf"/>
</dbReference>
<organism evidence="11 12">
    <name type="scientific">Nonlabens ulvanivorans</name>
    <name type="common">Persicivirga ulvanivorans</name>
    <dbReference type="NCBI Taxonomy" id="906888"/>
    <lineage>
        <taxon>Bacteria</taxon>
        <taxon>Pseudomonadati</taxon>
        <taxon>Bacteroidota</taxon>
        <taxon>Flavobacteriia</taxon>
        <taxon>Flavobacteriales</taxon>
        <taxon>Flavobacteriaceae</taxon>
        <taxon>Nonlabens</taxon>
    </lineage>
</organism>
<dbReference type="SUPFAM" id="SSF51161">
    <property type="entry name" value="Trimeric LpxA-like enzymes"/>
    <property type="match status" value="1"/>
</dbReference>
<keyword evidence="7 11" id="KW-0012">Acyltransferase</keyword>
<dbReference type="InterPro" id="IPR041561">
    <property type="entry name" value="PglD_N"/>
</dbReference>
<dbReference type="InterPro" id="IPR018357">
    <property type="entry name" value="Hexapep_transf_CS"/>
</dbReference>
<dbReference type="Pfam" id="PF00132">
    <property type="entry name" value="Hexapep"/>
    <property type="match status" value="1"/>
</dbReference>
<proteinExistence type="inferred from homology"/>
<dbReference type="CDD" id="cd03360">
    <property type="entry name" value="LbH_AT_putative"/>
    <property type="match status" value="1"/>
</dbReference>
<dbReference type="InterPro" id="IPR020019">
    <property type="entry name" value="AcTrfase_PglD-like"/>
</dbReference>
<evidence type="ECO:0000256" key="8">
    <source>
        <dbReference type="PIRSR" id="PIRSR620019-1"/>
    </source>
</evidence>
<dbReference type="Pfam" id="PF17836">
    <property type="entry name" value="PglD_N"/>
    <property type="match status" value="1"/>
</dbReference>
<dbReference type="Gene3D" id="3.40.50.20">
    <property type="match status" value="1"/>
</dbReference>
<feature type="binding site" evidence="9">
    <location>
        <position position="71"/>
    </location>
    <ligand>
        <name>substrate</name>
    </ligand>
</feature>
<evidence type="ECO:0000256" key="1">
    <source>
        <dbReference type="ARBA" id="ARBA00007274"/>
    </source>
</evidence>
<keyword evidence="5" id="KW-0220">Diaminopimelate biosynthesis</keyword>
<evidence type="ECO:0000256" key="6">
    <source>
        <dbReference type="ARBA" id="ARBA00023154"/>
    </source>
</evidence>
<evidence type="ECO:0000313" key="12">
    <source>
        <dbReference type="Proteomes" id="UP000028980"/>
    </source>
</evidence>
<dbReference type="PROSITE" id="PS00101">
    <property type="entry name" value="HEXAPEP_TRANSFERASES"/>
    <property type="match status" value="1"/>
</dbReference>
<dbReference type="GO" id="GO:0009001">
    <property type="term" value="F:serine O-acetyltransferase activity"/>
    <property type="evidence" value="ECO:0007669"/>
    <property type="project" value="UniProtKB-EC"/>
</dbReference>
<accession>A0A081DER0</accession>
<comment type="similarity">
    <text evidence="1">Belongs to the transferase hexapeptide repeat family.</text>
</comment>
<keyword evidence="4" id="KW-0677">Repeat</keyword>
<comment type="caution">
    <text evidence="11">The sequence shown here is derived from an EMBL/GenBank/DDBJ whole genome shotgun (WGS) entry which is preliminary data.</text>
</comment>
<evidence type="ECO:0000256" key="7">
    <source>
        <dbReference type="ARBA" id="ARBA00023315"/>
    </source>
</evidence>
<sequence length="212" mass="22624">MIVIGSKGFAKEILEVILEGKFSSSSLLFFDNINNYDNNVLFDKFKILVSFQEVQEYFKLHADTRFTLGIGNPHNRKKLTAVFEDLGGLNTTFISKYSRIGSFDTTIGNGVQVMQGTVITNSVMIGNGCLINLNCTIGHDTKIGSFSELSPAVNVSGRCTIGDLVSLGTGAIVLPDITIGDNATIGAGAVVTENIPANAVAVGVPARVIKYK</sequence>
<name>A0A081DER0_NONUL</name>
<keyword evidence="2" id="KW-0028">Amino-acid biosynthesis</keyword>
<dbReference type="EC" id="2.3.1.30" evidence="11"/>
<reference evidence="11 12" key="1">
    <citation type="journal article" date="2014" name="Genome Announc.">
        <title>Draft Genome Sequences of Marine Flavobacterium Nonlabens Strains NR17, NR24, NR27, NR32, NR33, and Ara13.</title>
        <authorList>
            <person name="Nakanishi M."/>
            <person name="Meirelles P."/>
            <person name="Suzuki R."/>
            <person name="Takatani N."/>
            <person name="Mino S."/>
            <person name="Suda W."/>
            <person name="Oshima K."/>
            <person name="Hattori M."/>
            <person name="Ohkuma M."/>
            <person name="Hosokawa M."/>
            <person name="Miyashita K."/>
            <person name="Thompson F.L."/>
            <person name="Niwa A."/>
            <person name="Sawabe T."/>
            <person name="Sawabe T."/>
        </authorList>
    </citation>
    <scope>NUCLEOTIDE SEQUENCE [LARGE SCALE GENOMIC DNA]</scope>
    <source>
        <strain evidence="12">JCM19296</strain>
    </source>
</reference>
<evidence type="ECO:0000256" key="3">
    <source>
        <dbReference type="ARBA" id="ARBA00022679"/>
    </source>
</evidence>
<evidence type="ECO:0000313" key="11">
    <source>
        <dbReference type="EMBL" id="GAK77406.1"/>
    </source>
</evidence>
<protein>
    <submittedName>
        <fullName evidence="11">Serine acetyltransferase</fullName>
        <ecNumber evidence="11">2.3.1.30</ecNumber>
    </submittedName>
</protein>
<dbReference type="EMBL" id="BBLG01000009">
    <property type="protein sequence ID" value="GAK77406.1"/>
    <property type="molecule type" value="Genomic_DNA"/>
</dbReference>
<feature type="domain" description="PglD N-terminal" evidence="10">
    <location>
        <begin position="2"/>
        <end position="80"/>
    </location>
</feature>
<dbReference type="InterPro" id="IPR001451">
    <property type="entry name" value="Hexapep"/>
</dbReference>
<dbReference type="InterPro" id="IPR050179">
    <property type="entry name" value="Trans_hexapeptide_repeat"/>
</dbReference>
<dbReference type="Gene3D" id="2.160.10.10">
    <property type="entry name" value="Hexapeptide repeat proteins"/>
    <property type="match status" value="1"/>
</dbReference>
<gene>
    <name evidence="11" type="ORF">JCM19296_3014</name>
</gene>